<feature type="binding site" evidence="8">
    <location>
        <begin position="160"/>
        <end position="165"/>
    </location>
    <ligand>
        <name>ATP</name>
        <dbReference type="ChEBI" id="CHEBI:30616"/>
    </ligand>
</feature>
<evidence type="ECO:0000256" key="1">
    <source>
        <dbReference type="ARBA" id="ARBA00004173"/>
    </source>
</evidence>
<dbReference type="SUPFAM" id="SSF55874">
    <property type="entry name" value="ATPase domain of HSP90 chaperone/DNA topoisomerase II/histidine kinase"/>
    <property type="match status" value="1"/>
</dbReference>
<gene>
    <name evidence="9" type="ORF">CLF_100803</name>
</gene>
<evidence type="ECO:0000313" key="9">
    <source>
        <dbReference type="EMBL" id="GAA47789.1"/>
    </source>
</evidence>
<dbReference type="AlphaFoldDB" id="G7Y4A3"/>
<feature type="binding site" evidence="8">
    <location>
        <begin position="136"/>
        <end position="137"/>
    </location>
    <ligand>
        <name>ATP</name>
        <dbReference type="ChEBI" id="CHEBI:30616"/>
    </ligand>
</feature>
<dbReference type="GO" id="GO:0005739">
    <property type="term" value="C:mitochondrion"/>
    <property type="evidence" value="ECO:0007669"/>
    <property type="project" value="UniProtKB-SubCell"/>
</dbReference>
<evidence type="ECO:0000256" key="2">
    <source>
        <dbReference type="ARBA" id="ARBA00008239"/>
    </source>
</evidence>
<evidence type="ECO:0000256" key="6">
    <source>
        <dbReference type="ARBA" id="ARBA00023128"/>
    </source>
</evidence>
<dbReference type="Gene3D" id="3.40.50.11260">
    <property type="match status" value="1"/>
</dbReference>
<keyword evidence="5" id="KW-0809">Transit peptide</keyword>
<dbReference type="InterPro" id="IPR020568">
    <property type="entry name" value="Ribosomal_Su5_D2-typ_SF"/>
</dbReference>
<protein>
    <submittedName>
        <fullName evidence="9">TNF receptor-associated protein 1</fullName>
    </submittedName>
</protein>
<dbReference type="Pfam" id="PF13589">
    <property type="entry name" value="HATPase_c_3"/>
    <property type="match status" value="1"/>
</dbReference>
<dbReference type="CDD" id="cd16927">
    <property type="entry name" value="HATPase_Hsp90-like"/>
    <property type="match status" value="1"/>
</dbReference>
<proteinExistence type="inferred from homology"/>
<dbReference type="Proteomes" id="UP000008909">
    <property type="component" value="Unassembled WGS sequence"/>
</dbReference>
<feature type="binding site" evidence="8">
    <location>
        <position position="116"/>
    </location>
    <ligand>
        <name>ATP</name>
        <dbReference type="ChEBI" id="CHEBI:30616"/>
    </ligand>
</feature>
<dbReference type="GO" id="GO:0051082">
    <property type="term" value="F:unfolded protein binding"/>
    <property type="evidence" value="ECO:0007669"/>
    <property type="project" value="InterPro"/>
</dbReference>
<dbReference type="Gene3D" id="3.30.230.80">
    <property type="match status" value="1"/>
</dbReference>
<evidence type="ECO:0000256" key="3">
    <source>
        <dbReference type="ARBA" id="ARBA00022741"/>
    </source>
</evidence>
<dbReference type="NCBIfam" id="NF003555">
    <property type="entry name" value="PRK05218.1"/>
    <property type="match status" value="1"/>
</dbReference>
<feature type="binding site" evidence="8">
    <location>
        <position position="215"/>
    </location>
    <ligand>
        <name>ATP</name>
        <dbReference type="ChEBI" id="CHEBI:30616"/>
    </ligand>
</feature>
<feature type="binding site" evidence="8">
    <location>
        <position position="129"/>
    </location>
    <ligand>
        <name>ATP</name>
        <dbReference type="ChEBI" id="CHEBI:30616"/>
    </ligand>
</feature>
<dbReference type="Gene3D" id="3.30.565.10">
    <property type="entry name" value="Histidine kinase-like ATPase, C-terminal domain"/>
    <property type="match status" value="1"/>
</dbReference>
<keyword evidence="10" id="KW-1185">Reference proteome</keyword>
<comment type="subcellular location">
    <subcellularLocation>
        <location evidence="1">Mitochondrion</location>
    </subcellularLocation>
</comment>
<feature type="binding site" evidence="8">
    <location>
        <position position="121"/>
    </location>
    <ligand>
        <name>ATP</name>
        <dbReference type="ChEBI" id="CHEBI:30616"/>
    </ligand>
</feature>
<reference evidence="9" key="1">
    <citation type="journal article" date="2011" name="Genome Biol.">
        <title>The draft genome of the carcinogenic human liver fluke Clonorchis sinensis.</title>
        <authorList>
            <person name="Wang X."/>
            <person name="Chen W."/>
            <person name="Huang Y."/>
            <person name="Sun J."/>
            <person name="Men J."/>
            <person name="Liu H."/>
            <person name="Luo F."/>
            <person name="Guo L."/>
            <person name="Lv X."/>
            <person name="Deng C."/>
            <person name="Zhou C."/>
            <person name="Fan Y."/>
            <person name="Li X."/>
            <person name="Huang L."/>
            <person name="Hu Y."/>
            <person name="Liang C."/>
            <person name="Hu X."/>
            <person name="Xu J."/>
            <person name="Yu X."/>
        </authorList>
    </citation>
    <scope>NUCLEOTIDE SEQUENCE [LARGE SCALE GENOMIC DNA]</scope>
    <source>
        <strain evidence="9">Henan</strain>
    </source>
</reference>
<dbReference type="InterPro" id="IPR036890">
    <property type="entry name" value="HATPase_C_sf"/>
</dbReference>
<dbReference type="GO" id="GO:0016887">
    <property type="term" value="F:ATP hydrolysis activity"/>
    <property type="evidence" value="ECO:0007669"/>
    <property type="project" value="InterPro"/>
</dbReference>
<dbReference type="PANTHER" id="PTHR11528">
    <property type="entry name" value="HEAT SHOCK PROTEIN 90 FAMILY MEMBER"/>
    <property type="match status" value="1"/>
</dbReference>
<dbReference type="InterPro" id="IPR037196">
    <property type="entry name" value="HSP90_C"/>
</dbReference>
<dbReference type="GO" id="GO:0070013">
    <property type="term" value="C:intracellular organelle lumen"/>
    <property type="evidence" value="ECO:0007669"/>
    <property type="project" value="UniProtKB-ARBA"/>
</dbReference>
<dbReference type="FunFam" id="1.20.120.790:FF:000004">
    <property type="entry name" value="Heat shock protein 75 kDa"/>
    <property type="match status" value="1"/>
</dbReference>
<evidence type="ECO:0000256" key="8">
    <source>
        <dbReference type="PIRSR" id="PIRSR002583-1"/>
    </source>
</evidence>
<feature type="binding site" evidence="8">
    <location>
        <position position="75"/>
    </location>
    <ligand>
        <name>ATP</name>
        <dbReference type="ChEBI" id="CHEBI:30616"/>
    </ligand>
</feature>
<dbReference type="GO" id="GO:0140662">
    <property type="term" value="F:ATP-dependent protein folding chaperone"/>
    <property type="evidence" value="ECO:0007669"/>
    <property type="project" value="InterPro"/>
</dbReference>
<dbReference type="FunFam" id="3.30.230.80:FF:000004">
    <property type="entry name" value="Heat shock protein 75 kDa"/>
    <property type="match status" value="1"/>
</dbReference>
<keyword evidence="4 8" id="KW-0067">ATP-binding</keyword>
<dbReference type="SUPFAM" id="SSF110942">
    <property type="entry name" value="HSP90 C-terminal domain"/>
    <property type="match status" value="1"/>
</dbReference>
<dbReference type="PIRSF" id="PIRSF002583">
    <property type="entry name" value="Hsp90"/>
    <property type="match status" value="1"/>
</dbReference>
<keyword evidence="6" id="KW-0496">Mitochondrion</keyword>
<evidence type="ECO:0000313" key="10">
    <source>
        <dbReference type="Proteomes" id="UP000008909"/>
    </source>
</evidence>
<comment type="similarity">
    <text evidence="2">Belongs to the heat shock protein 90 family.</text>
</comment>
<name>G7Y4A3_CLOSI</name>
<feature type="binding site" evidence="8">
    <location>
        <position position="367"/>
    </location>
    <ligand>
        <name>ATP</name>
        <dbReference type="ChEBI" id="CHEBI:30616"/>
    </ligand>
</feature>
<reference key="2">
    <citation type="submission" date="2011-10" db="EMBL/GenBank/DDBJ databases">
        <title>The genome and transcriptome sequence of Clonorchis sinensis provide insights into the carcinogenic liver fluke.</title>
        <authorList>
            <person name="Wang X."/>
            <person name="Huang Y."/>
            <person name="Chen W."/>
            <person name="Liu H."/>
            <person name="Guo L."/>
            <person name="Chen Y."/>
            <person name="Luo F."/>
            <person name="Zhou W."/>
            <person name="Sun J."/>
            <person name="Mao Q."/>
            <person name="Liang P."/>
            <person name="Zhou C."/>
            <person name="Tian Y."/>
            <person name="Men J."/>
            <person name="Lv X."/>
            <person name="Huang L."/>
            <person name="Zhou J."/>
            <person name="Hu Y."/>
            <person name="Li R."/>
            <person name="Zhang F."/>
            <person name="Lei H."/>
            <person name="Li X."/>
            <person name="Hu X."/>
            <person name="Liang C."/>
            <person name="Xu J."/>
            <person name="Wu Z."/>
            <person name="Yu X."/>
        </authorList>
    </citation>
    <scope>NUCLEOTIDE SEQUENCE</scope>
    <source>
        <strain>Henan</strain>
    </source>
</reference>
<dbReference type="HAMAP" id="MF_00505">
    <property type="entry name" value="HSP90"/>
    <property type="match status" value="1"/>
</dbReference>
<evidence type="ECO:0000256" key="7">
    <source>
        <dbReference type="ARBA" id="ARBA00023186"/>
    </source>
</evidence>
<evidence type="ECO:0000256" key="4">
    <source>
        <dbReference type="ARBA" id="ARBA00022840"/>
    </source>
</evidence>
<dbReference type="InterPro" id="IPR001404">
    <property type="entry name" value="Hsp90_fam"/>
</dbReference>
<accession>G7Y4A3</accession>
<dbReference type="Pfam" id="PF00183">
    <property type="entry name" value="HSP90"/>
    <property type="match status" value="1"/>
</dbReference>
<dbReference type="InterPro" id="IPR020575">
    <property type="entry name" value="Hsp90_N"/>
</dbReference>
<dbReference type="EMBL" id="DF142854">
    <property type="protein sequence ID" value="GAA47789.1"/>
    <property type="molecule type" value="Genomic_DNA"/>
</dbReference>
<dbReference type="Gene3D" id="1.20.120.790">
    <property type="entry name" value="Heat shock protein 90, C-terminal domain"/>
    <property type="match status" value="1"/>
</dbReference>
<dbReference type="GO" id="GO:0005524">
    <property type="term" value="F:ATP binding"/>
    <property type="evidence" value="ECO:0007669"/>
    <property type="project" value="UniProtKB-KW"/>
</dbReference>
<organism evidence="9 10">
    <name type="scientific">Clonorchis sinensis</name>
    <name type="common">Chinese liver fluke</name>
    <dbReference type="NCBI Taxonomy" id="79923"/>
    <lineage>
        <taxon>Eukaryota</taxon>
        <taxon>Metazoa</taxon>
        <taxon>Spiralia</taxon>
        <taxon>Lophotrochozoa</taxon>
        <taxon>Platyhelminthes</taxon>
        <taxon>Trematoda</taxon>
        <taxon>Digenea</taxon>
        <taxon>Opisthorchiida</taxon>
        <taxon>Opisthorchiata</taxon>
        <taxon>Opisthorchiidae</taxon>
        <taxon>Clonorchis</taxon>
    </lineage>
</organism>
<keyword evidence="9" id="KW-0675">Receptor</keyword>
<feature type="binding site" evidence="8">
    <location>
        <position position="71"/>
    </location>
    <ligand>
        <name>ATP</name>
        <dbReference type="ChEBI" id="CHEBI:30616"/>
    </ligand>
</feature>
<keyword evidence="3 8" id="KW-0547">Nucleotide-binding</keyword>
<dbReference type="FunFam" id="3.40.50.11260:FF:000004">
    <property type="entry name" value="Heat shock protein 75 mitochondrial"/>
    <property type="match status" value="1"/>
</dbReference>
<dbReference type="PRINTS" id="PR00775">
    <property type="entry name" value="HEATSHOCK90"/>
</dbReference>
<evidence type="ECO:0000256" key="5">
    <source>
        <dbReference type="ARBA" id="ARBA00022946"/>
    </source>
</evidence>
<keyword evidence="7" id="KW-0143">Chaperone</keyword>
<dbReference type="SUPFAM" id="SSF54211">
    <property type="entry name" value="Ribosomal protein S5 domain 2-like"/>
    <property type="match status" value="1"/>
</dbReference>
<sequence>MLQSMSVGTILGYDSRSLDSDSTQERLLLSVEDVEHVRGPATKKKFQAETQKLLDIVAKSLYSEKEVFIRELISNASDAIERLRFERTTAESTSDDSPMEIHVKTDEKKHLLVIQDTGVGMSREEMELNLGTIARSGSREFLSSLDKQNQGASNTDIIGQFGVGFYATFMVADKVEVYSRPHPQDGQETVGHRWSSTGHDGEFELHEAENVSPGTKIIMHLKDSALEFAREEVVEGILKKYSNFVGAPIYLNGRRVNAIEPIWLKDPSQVTEEEHNSFYQYLSGNTYDSPRYTLMYKTDAPINLRVLLYVPNWKPSIFDVARESDNGVALYSRKVLIMNRTATLLPKWLRFFKGVVDSEDVPLNLSRELLQDSALINRIKRLLTARVLRFFSQQSSREPEKFGRFLKDFGLYLKEGLITEPEQEVREQIAKLLRWETSALPPEQTTSLEEYAGRMVAGERTIYFLSAPSRQLAEASPYLEAIRKKSPQIEVLFLYEPYDELVLMQLGQYDKKSLRSIETTIAEDAADTDSVGPERPNCLTQDEASRLVSWAKNVLGLKVKNVKVTQRLTSHPCFVSVREAGAMRHFLRTTLADRPAEERFHVMEPILELNPEHDLVRYLSQLLSNPSDEDLAKALLGHLFDCAIAQAGLLDDVRGLAGRMNDLVTKLIHKSTPINNSPILGSSVRNVDLVLLAPLFVVAHVRQKAWTALGISKTIVKPQPPDQLAAFSARALKHAGQQAALAITPSALEIDACFVSERGIQGCKHNG</sequence>